<dbReference type="Gene3D" id="3.30.460.10">
    <property type="entry name" value="Beta Polymerase, domain 2"/>
    <property type="match status" value="1"/>
</dbReference>
<dbReference type="InterPro" id="IPR006674">
    <property type="entry name" value="HD_domain"/>
</dbReference>
<dbReference type="SUPFAM" id="SSF81301">
    <property type="entry name" value="Nucleotidyltransferase"/>
    <property type="match status" value="1"/>
</dbReference>
<dbReference type="EC" id="3.1.7.2" evidence="5"/>
<dbReference type="SMART" id="SM00954">
    <property type="entry name" value="RelA_SpoT"/>
    <property type="match status" value="1"/>
</dbReference>
<dbReference type="GO" id="GO:0008728">
    <property type="term" value="F:GTP diphosphokinase activity"/>
    <property type="evidence" value="ECO:0007669"/>
    <property type="project" value="UniProtKB-EC"/>
</dbReference>
<dbReference type="InterPro" id="IPR003607">
    <property type="entry name" value="HD/PDEase_dom"/>
</dbReference>
<dbReference type="Pfam" id="PF19296">
    <property type="entry name" value="RelA_AH_RIS"/>
    <property type="match status" value="1"/>
</dbReference>
<dbReference type="FunFam" id="1.10.3210.10:FF:000001">
    <property type="entry name" value="GTP pyrophosphokinase RelA"/>
    <property type="match status" value="1"/>
</dbReference>
<dbReference type="GO" id="GO:0042594">
    <property type="term" value="P:response to starvation"/>
    <property type="evidence" value="ECO:0007669"/>
    <property type="project" value="TreeGrafter"/>
</dbReference>
<dbReference type="InterPro" id="IPR002912">
    <property type="entry name" value="ACT_dom"/>
</dbReference>
<dbReference type="NCBIfam" id="TIGR00691">
    <property type="entry name" value="spoT_relA"/>
    <property type="match status" value="1"/>
</dbReference>
<evidence type="ECO:0000259" key="3">
    <source>
        <dbReference type="PROSITE" id="PS51831"/>
    </source>
</evidence>
<dbReference type="EMBL" id="UOGA01000153">
    <property type="protein sequence ID" value="VAX19341.1"/>
    <property type="molecule type" value="Genomic_DNA"/>
</dbReference>
<dbReference type="SUPFAM" id="SSF81271">
    <property type="entry name" value="TGS-like"/>
    <property type="match status" value="1"/>
</dbReference>
<dbReference type="FunFam" id="3.30.460.10:FF:000001">
    <property type="entry name" value="GTP pyrophosphokinase RelA"/>
    <property type="match status" value="1"/>
</dbReference>
<dbReference type="Gene3D" id="3.30.70.260">
    <property type="match status" value="1"/>
</dbReference>
<sequence>MIRPEFIIAELQKNMPDADLEMVWRAYAFSARCHKGQKRVSGEPYLSHPLQVAYILAQMGLGHVSISAGLLHDTIEDTFATPEEIEQMFGDEVFHLVDGVTKLSLIESATIEERQAENVRKMILSMSKDIRVILIKLADRVHNMRTLKYLKPAKQRQISQETIDIYAPLANRLGIGWIKTDLEEFSFKYLWPRQRHEIKQKVEAIESEREKYIAAIVKEIEDRLERGGIKAGVQGRSKHFYSIFCKMRSQNISFEEVLDLMGVRIIANSEQECYTILGYIHNLFKPIPGKLKDYIALPKENMYQSLHTTVVGPDGKPVEIQIRSRKMHSISEEGIAAHWRYKEGGAKEGKYDAQIVWLRRLLEWQQEVKNPKEFLEYVKIDLYHEEVYVFTPQQEVKPFPKGSTPVDFAYAIHTDIGNSCIGAKINGKLASLRQELKNGDIVEILTSKRQHPNRDWLKFVKTSKARTQIRAYVRQAEKQRALALGREMLEKELVKYDLDLKEYMSEAKLLPSAQSSGFQSTDSMFIGIGVGKLKVQQLLRKIAPEEKLDKKKKISIPAAIKKFIVRSRPAAKPSGIRIQDMDDMLIKFAHCCDPVPGDAIKGFISRGRGLIIHTADCPNAINLGLDSERCVDVEWDVKSEGKHLAMISVQTKDKLGMLALVSSVIADNGANITDATLRTDSDKRGYIYITVEVADTAQLQKVMNSVRQKKGVLRVERVRDRRAFLSSKSPKIGS</sequence>
<dbReference type="CDD" id="cd00077">
    <property type="entry name" value="HDc"/>
    <property type="match status" value="1"/>
</dbReference>
<feature type="domain" description="HD" evidence="3">
    <location>
        <begin position="45"/>
        <end position="144"/>
    </location>
</feature>
<dbReference type="EC" id="2.7.6.5" evidence="5"/>
<dbReference type="GO" id="GO:0015969">
    <property type="term" value="P:guanosine tetraphosphate metabolic process"/>
    <property type="evidence" value="ECO:0007669"/>
    <property type="project" value="InterPro"/>
</dbReference>
<dbReference type="SUPFAM" id="SSF109604">
    <property type="entry name" value="HD-domain/PDEase-like"/>
    <property type="match status" value="1"/>
</dbReference>
<evidence type="ECO:0000256" key="1">
    <source>
        <dbReference type="ARBA" id="ARBA00007476"/>
    </source>
</evidence>
<feature type="domain" description="ACT" evidence="2">
    <location>
        <begin position="646"/>
        <end position="720"/>
    </location>
</feature>
<comment type="similarity">
    <text evidence="1">Belongs to the RelA/SpoT family.</text>
</comment>
<gene>
    <name evidence="5" type="ORF">MNBD_NITROSPINAE04-1588</name>
</gene>
<evidence type="ECO:0000259" key="4">
    <source>
        <dbReference type="PROSITE" id="PS51880"/>
    </source>
</evidence>
<dbReference type="InterPro" id="IPR012676">
    <property type="entry name" value="TGS-like"/>
</dbReference>
<dbReference type="PANTHER" id="PTHR21262">
    <property type="entry name" value="GUANOSINE-3',5'-BIS DIPHOSPHATE 3'-PYROPHOSPHOHYDROLASE"/>
    <property type="match status" value="1"/>
</dbReference>
<dbReference type="AlphaFoldDB" id="A0A3B1BXV2"/>
<dbReference type="Pfam" id="PF13328">
    <property type="entry name" value="HD_4"/>
    <property type="match status" value="1"/>
</dbReference>
<keyword evidence="5" id="KW-0808">Transferase</keyword>
<accession>A0A3B1BXV2</accession>
<dbReference type="InterPro" id="IPR007685">
    <property type="entry name" value="RelA_SpoT"/>
</dbReference>
<keyword evidence="5" id="KW-0418">Kinase</keyword>
<reference evidence="5" key="1">
    <citation type="submission" date="2018-06" db="EMBL/GenBank/DDBJ databases">
        <authorList>
            <person name="Zhirakovskaya E."/>
        </authorList>
    </citation>
    <scope>NUCLEOTIDE SEQUENCE</scope>
</reference>
<dbReference type="InterPro" id="IPR033655">
    <property type="entry name" value="TGS_RelA/SpoT"/>
</dbReference>
<dbReference type="PROSITE" id="PS51831">
    <property type="entry name" value="HD"/>
    <property type="match status" value="1"/>
</dbReference>
<protein>
    <submittedName>
        <fullName evidence="5">Guanosine-3',5'-bis(Diphosphate) 3'-pyrophosphohydrolase / GTP pyrophosphokinase, (P)ppGpp synthetase II</fullName>
        <ecNumber evidence="5">2.7.6.5</ecNumber>
        <ecNumber evidence="5">3.1.7.2</ecNumber>
    </submittedName>
</protein>
<dbReference type="SMART" id="SM00471">
    <property type="entry name" value="HDc"/>
    <property type="match status" value="1"/>
</dbReference>
<dbReference type="InterPro" id="IPR012675">
    <property type="entry name" value="Beta-grasp_dom_sf"/>
</dbReference>
<dbReference type="Pfam" id="PF02824">
    <property type="entry name" value="TGS"/>
    <property type="match status" value="1"/>
</dbReference>
<dbReference type="GO" id="GO:0008893">
    <property type="term" value="F:guanosine-3',5'-bis(diphosphate) 3'-diphosphatase activity"/>
    <property type="evidence" value="ECO:0007669"/>
    <property type="project" value="UniProtKB-EC"/>
</dbReference>
<dbReference type="PROSITE" id="PS51671">
    <property type="entry name" value="ACT"/>
    <property type="match status" value="1"/>
</dbReference>
<dbReference type="FunFam" id="3.10.20.30:FF:000002">
    <property type="entry name" value="GTP pyrophosphokinase (RelA/SpoT)"/>
    <property type="match status" value="1"/>
</dbReference>
<dbReference type="CDD" id="cd05399">
    <property type="entry name" value="NT_Rel-Spo_like"/>
    <property type="match status" value="1"/>
</dbReference>
<evidence type="ECO:0000313" key="5">
    <source>
        <dbReference type="EMBL" id="VAX19341.1"/>
    </source>
</evidence>
<dbReference type="CDD" id="cd04876">
    <property type="entry name" value="ACT_RelA-SpoT"/>
    <property type="match status" value="1"/>
</dbReference>
<dbReference type="Gene3D" id="3.10.20.30">
    <property type="match status" value="1"/>
</dbReference>
<dbReference type="SUPFAM" id="SSF55021">
    <property type="entry name" value="ACT-like"/>
    <property type="match status" value="1"/>
</dbReference>
<dbReference type="InterPro" id="IPR045600">
    <property type="entry name" value="RelA/SpoT_AH_RIS"/>
</dbReference>
<dbReference type="PANTHER" id="PTHR21262:SF36">
    <property type="entry name" value="BIFUNCTIONAL (P)PPGPP SYNTHASE_HYDROLASE SPOT"/>
    <property type="match status" value="1"/>
</dbReference>
<dbReference type="Pfam" id="PF13291">
    <property type="entry name" value="ACT_4"/>
    <property type="match status" value="1"/>
</dbReference>
<name>A0A3B1BXV2_9ZZZZ</name>
<dbReference type="Gene3D" id="1.10.3210.10">
    <property type="entry name" value="Hypothetical protein af1432"/>
    <property type="match status" value="1"/>
</dbReference>
<feature type="domain" description="TGS" evidence="4">
    <location>
        <begin position="385"/>
        <end position="446"/>
    </location>
</feature>
<dbReference type="InterPro" id="IPR045865">
    <property type="entry name" value="ACT-like_dom_sf"/>
</dbReference>
<organism evidence="5">
    <name type="scientific">hydrothermal vent metagenome</name>
    <dbReference type="NCBI Taxonomy" id="652676"/>
    <lineage>
        <taxon>unclassified sequences</taxon>
        <taxon>metagenomes</taxon>
        <taxon>ecological metagenomes</taxon>
    </lineage>
</organism>
<dbReference type="InterPro" id="IPR004811">
    <property type="entry name" value="RelA/Spo_fam"/>
</dbReference>
<dbReference type="InterPro" id="IPR004095">
    <property type="entry name" value="TGS"/>
</dbReference>
<proteinExistence type="inferred from homology"/>
<keyword evidence="5" id="KW-0378">Hydrolase</keyword>
<dbReference type="PROSITE" id="PS51880">
    <property type="entry name" value="TGS"/>
    <property type="match status" value="1"/>
</dbReference>
<dbReference type="GO" id="GO:0016301">
    <property type="term" value="F:kinase activity"/>
    <property type="evidence" value="ECO:0007669"/>
    <property type="project" value="UniProtKB-KW"/>
</dbReference>
<dbReference type="InterPro" id="IPR043519">
    <property type="entry name" value="NT_sf"/>
</dbReference>
<dbReference type="CDD" id="cd01668">
    <property type="entry name" value="TGS_RSH"/>
    <property type="match status" value="1"/>
</dbReference>
<dbReference type="GO" id="GO:0005886">
    <property type="term" value="C:plasma membrane"/>
    <property type="evidence" value="ECO:0007669"/>
    <property type="project" value="TreeGrafter"/>
</dbReference>
<evidence type="ECO:0000259" key="2">
    <source>
        <dbReference type="PROSITE" id="PS51671"/>
    </source>
</evidence>
<dbReference type="Pfam" id="PF04607">
    <property type="entry name" value="RelA_SpoT"/>
    <property type="match status" value="1"/>
</dbReference>